<dbReference type="PANTHER" id="PTHR38011">
    <property type="entry name" value="DIHYDROFOLATE REDUCTASE FAMILY PROTEIN (AFU_ORTHOLOGUE AFUA_8G06820)"/>
    <property type="match status" value="1"/>
</dbReference>
<organism evidence="2 3">
    <name type="scientific">Leptospira bouyouniensis</name>
    <dbReference type="NCBI Taxonomy" id="2484911"/>
    <lineage>
        <taxon>Bacteria</taxon>
        <taxon>Pseudomonadati</taxon>
        <taxon>Spirochaetota</taxon>
        <taxon>Spirochaetia</taxon>
        <taxon>Leptospirales</taxon>
        <taxon>Leptospiraceae</taxon>
        <taxon>Leptospira</taxon>
    </lineage>
</organism>
<evidence type="ECO:0000259" key="1">
    <source>
        <dbReference type="Pfam" id="PF01872"/>
    </source>
</evidence>
<dbReference type="GO" id="GO:0009231">
    <property type="term" value="P:riboflavin biosynthetic process"/>
    <property type="evidence" value="ECO:0007669"/>
    <property type="project" value="InterPro"/>
</dbReference>
<dbReference type="InterPro" id="IPR002734">
    <property type="entry name" value="RibDG_C"/>
</dbReference>
<sequence length="187" mass="21168">MKKVIFGINASADGFFGHSDMNADEALHEYFMQMLQNSSEILYGRITYELMVPFWPEIAKNESMSQVSNDFAKVFTAMEKILFSNSISKVSDPNTTLATRPLKEEVTYLKKQPGKDICIGSLSLASQLSNYGLIDEYRIVIHPVIVGKGPRLFFNHSLENTIRLELVSTKTFPSGNIALHYRTLRNH</sequence>
<comment type="caution">
    <text evidence="2">The sequence shown here is derived from an EMBL/GenBank/DDBJ whole genome shotgun (WGS) entry which is preliminary data.</text>
</comment>
<protein>
    <submittedName>
        <fullName evidence="2">Dihydrofolate reductase</fullName>
    </submittedName>
</protein>
<dbReference type="Proteomes" id="UP000297641">
    <property type="component" value="Unassembled WGS sequence"/>
</dbReference>
<dbReference type="SUPFAM" id="SSF53597">
    <property type="entry name" value="Dihydrofolate reductase-like"/>
    <property type="match status" value="1"/>
</dbReference>
<evidence type="ECO:0000313" key="3">
    <source>
        <dbReference type="Proteomes" id="UP000297641"/>
    </source>
</evidence>
<proteinExistence type="predicted"/>
<name>A0A7I0HLW5_9LEPT</name>
<dbReference type="PANTHER" id="PTHR38011:SF11">
    <property type="entry name" value="2,5-DIAMINO-6-RIBOSYLAMINO-4(3H)-PYRIMIDINONE 5'-PHOSPHATE REDUCTASE"/>
    <property type="match status" value="1"/>
</dbReference>
<dbReference type="Pfam" id="PF01872">
    <property type="entry name" value="RibD_C"/>
    <property type="match status" value="1"/>
</dbReference>
<gene>
    <name evidence="2" type="ORF">EHQ43_19070</name>
</gene>
<dbReference type="AlphaFoldDB" id="A0A7I0HLW5"/>
<dbReference type="InterPro" id="IPR024072">
    <property type="entry name" value="DHFR-like_dom_sf"/>
</dbReference>
<feature type="domain" description="Bacterial bifunctional deaminase-reductase C-terminal" evidence="1">
    <location>
        <begin position="3"/>
        <end position="176"/>
    </location>
</feature>
<dbReference type="Gene3D" id="3.40.430.10">
    <property type="entry name" value="Dihydrofolate Reductase, subunit A"/>
    <property type="match status" value="1"/>
</dbReference>
<accession>A0A7I0HLW5</accession>
<dbReference type="InterPro" id="IPR050765">
    <property type="entry name" value="Riboflavin_Biosynth_HTPR"/>
</dbReference>
<dbReference type="RefSeq" id="WP_135772048.1">
    <property type="nucleotide sequence ID" value="NZ_RQFT01000017.1"/>
</dbReference>
<dbReference type="EMBL" id="RQFT01000017">
    <property type="protein sequence ID" value="TGL01184.1"/>
    <property type="molecule type" value="Genomic_DNA"/>
</dbReference>
<evidence type="ECO:0000313" key="2">
    <source>
        <dbReference type="EMBL" id="TGL01184.1"/>
    </source>
</evidence>
<reference evidence="2 3" key="1">
    <citation type="journal article" date="2019" name="PLoS Negl. Trop. Dis.">
        <title>Revisiting the worldwide diversity of Leptospira species in the environment.</title>
        <authorList>
            <person name="Vincent A.T."/>
            <person name="Schiettekatte O."/>
            <person name="Bourhy P."/>
            <person name="Veyrier F.J."/>
            <person name="Picardeau M."/>
        </authorList>
    </citation>
    <scope>NUCLEOTIDE SEQUENCE [LARGE SCALE GENOMIC DNA]</scope>
    <source>
        <strain evidence="2 3">201800273</strain>
    </source>
</reference>
<dbReference type="GO" id="GO:0008703">
    <property type="term" value="F:5-amino-6-(5-phosphoribosylamino)uracil reductase activity"/>
    <property type="evidence" value="ECO:0007669"/>
    <property type="project" value="InterPro"/>
</dbReference>